<dbReference type="GO" id="GO:0015421">
    <property type="term" value="F:ABC-type oligopeptide transporter activity"/>
    <property type="evidence" value="ECO:0007669"/>
    <property type="project" value="TreeGrafter"/>
</dbReference>
<dbReference type="Proteomes" id="UP000010799">
    <property type="component" value="Chromosome"/>
</dbReference>
<dbReference type="RefSeq" id="WP_015272792.1">
    <property type="nucleotide sequence ID" value="NC_019907.1"/>
</dbReference>
<dbReference type="PANTHER" id="PTHR43394:SF1">
    <property type="entry name" value="ATP-BINDING CASSETTE SUB-FAMILY B MEMBER 10, MITOCHONDRIAL"/>
    <property type="match status" value="1"/>
</dbReference>
<dbReference type="PATRIC" id="fig|1215343.11.peg.381"/>
<dbReference type="EMBL" id="CP003789">
    <property type="protein sequence ID" value="AGA64365.1"/>
    <property type="molecule type" value="Genomic_DNA"/>
</dbReference>
<dbReference type="SUPFAM" id="SSF52540">
    <property type="entry name" value="P-loop containing nucleoside triphosphate hydrolases"/>
    <property type="match status" value="1"/>
</dbReference>
<dbReference type="PANTHER" id="PTHR43394">
    <property type="entry name" value="ATP-DEPENDENT PERMEASE MDL1, MITOCHONDRIAL"/>
    <property type="match status" value="1"/>
</dbReference>
<protein>
    <submittedName>
        <fullName evidence="10">Type I secretion system ATPase</fullName>
    </submittedName>
</protein>
<organism evidence="10 11">
    <name type="scientific">Liberibacter crescens (strain BT-1)</name>
    <dbReference type="NCBI Taxonomy" id="1215343"/>
    <lineage>
        <taxon>Bacteria</taxon>
        <taxon>Pseudomonadati</taxon>
        <taxon>Pseudomonadota</taxon>
        <taxon>Alphaproteobacteria</taxon>
        <taxon>Hyphomicrobiales</taxon>
        <taxon>Rhizobiaceae</taxon>
        <taxon>Liberibacter</taxon>
    </lineage>
</organism>
<dbReference type="GO" id="GO:0016887">
    <property type="term" value="F:ATP hydrolysis activity"/>
    <property type="evidence" value="ECO:0007669"/>
    <property type="project" value="InterPro"/>
</dbReference>
<dbReference type="Gene3D" id="1.20.1560.10">
    <property type="entry name" value="ABC transporter type 1, transmembrane domain"/>
    <property type="match status" value="1"/>
</dbReference>
<dbReference type="Gene3D" id="3.40.50.300">
    <property type="entry name" value="P-loop containing nucleotide triphosphate hydrolases"/>
    <property type="match status" value="1"/>
</dbReference>
<evidence type="ECO:0000313" key="10">
    <source>
        <dbReference type="EMBL" id="AGA64365.1"/>
    </source>
</evidence>
<dbReference type="InterPro" id="IPR036640">
    <property type="entry name" value="ABC1_TM_sf"/>
</dbReference>
<evidence type="ECO:0000256" key="7">
    <source>
        <dbReference type="SAM" id="Phobius"/>
    </source>
</evidence>
<dbReference type="Pfam" id="PF00005">
    <property type="entry name" value="ABC_tran"/>
    <property type="match status" value="1"/>
</dbReference>
<dbReference type="InterPro" id="IPR011527">
    <property type="entry name" value="ABC1_TM_dom"/>
</dbReference>
<keyword evidence="4" id="KW-0067">ATP-binding</keyword>
<evidence type="ECO:0000313" key="11">
    <source>
        <dbReference type="Proteomes" id="UP000010799"/>
    </source>
</evidence>
<dbReference type="Pfam" id="PF00664">
    <property type="entry name" value="ABC_membrane"/>
    <property type="match status" value="1"/>
</dbReference>
<name>L0EU34_LIBCB</name>
<evidence type="ECO:0000256" key="5">
    <source>
        <dbReference type="ARBA" id="ARBA00022989"/>
    </source>
</evidence>
<dbReference type="eggNOG" id="COG4618">
    <property type="taxonomic scope" value="Bacteria"/>
</dbReference>
<reference evidence="10 11" key="1">
    <citation type="journal article" date="2012" name="Stand. Genomic Sci.">
        <title>Complete genome sequence of Liberibacter crescens BT-1.</title>
        <authorList>
            <person name="Leonard M.T."/>
            <person name="Fagen J.R."/>
            <person name="Davis-Richardson A.G."/>
            <person name="Davis M.J."/>
            <person name="Triplett E.W."/>
        </authorList>
    </citation>
    <scope>NUCLEOTIDE SEQUENCE [LARGE SCALE GENOMIC DNA]</scope>
    <source>
        <strain evidence="10 11">BT-1</strain>
    </source>
</reference>
<proteinExistence type="predicted"/>
<sequence length="561" mass="63091">MSYMKYISEINKLSSSRFLIIMLPSFFINIFYLISPIYMMHIYDSVIGTQSEINLVAISTIALFFYILFFSFDLIRSRMLIEVSRFLEQSFKSYIHTVLKKYDPTEQTFASTANALDKFKQFVTSPIIPALFDLPFTPIFIILSFAIHPVLGLLTIISAVILITITLFFSFHNENLARKFEVAKHTEIGFGQAILKQKEYICTLSNRDFLLTQWETKRRLAQENQLHVSKISTFGSVFTKTLRMILQSAVLGLGAWLVLRQSLSSGSIIAASIVTSRALAPLEQIVNARQVLRNGWKSLETLIKLRSDIKIDSSYTKKKNPEELLPNNKITVRNLTLHYTNTPRPIFQDLSFFLPEATCCIITGPNGSGKTSLLHCMLGLTTSKSGGISFGNIPVTLNTIERFSSSIGYLSQTCTLFPISIVENIAMSNDIDSFEIAKKAAIFVGCHDTICSLNDGYATNPISQRMSPGLIQQICLARTICRHPKIVLMDEPLRNLDSTAMQDFYTTIKKLKEHGTTVIIVSRDTRIINMSDLLLMFHPSAGPLFGPTHEVIKKLQAIPSN</sequence>
<keyword evidence="3" id="KW-0547">Nucleotide-binding</keyword>
<keyword evidence="6 7" id="KW-0472">Membrane</keyword>
<dbReference type="STRING" id="1215343.B488_03720"/>
<dbReference type="SMART" id="SM00382">
    <property type="entry name" value="AAA"/>
    <property type="match status" value="1"/>
</dbReference>
<dbReference type="PROSITE" id="PS50929">
    <property type="entry name" value="ABC_TM1F"/>
    <property type="match status" value="1"/>
</dbReference>
<evidence type="ECO:0000256" key="4">
    <source>
        <dbReference type="ARBA" id="ARBA00022840"/>
    </source>
</evidence>
<dbReference type="InterPro" id="IPR003593">
    <property type="entry name" value="AAA+_ATPase"/>
</dbReference>
<dbReference type="KEGG" id="lcc:B488_03720"/>
<comment type="subcellular location">
    <subcellularLocation>
        <location evidence="1">Cell membrane</location>
        <topology evidence="1">Multi-pass membrane protein</topology>
    </subcellularLocation>
</comment>
<dbReference type="InterPro" id="IPR027417">
    <property type="entry name" value="P-loop_NTPase"/>
</dbReference>
<feature type="domain" description="ABC transporter" evidence="8">
    <location>
        <begin position="332"/>
        <end position="558"/>
    </location>
</feature>
<dbReference type="InterPro" id="IPR039421">
    <property type="entry name" value="Type_1_exporter"/>
</dbReference>
<feature type="transmembrane region" description="Helical" evidence="7">
    <location>
        <begin position="21"/>
        <end position="43"/>
    </location>
</feature>
<feature type="domain" description="ABC transmembrane type-1" evidence="9">
    <location>
        <begin position="25"/>
        <end position="294"/>
    </location>
</feature>
<dbReference type="GO" id="GO:0005524">
    <property type="term" value="F:ATP binding"/>
    <property type="evidence" value="ECO:0007669"/>
    <property type="project" value="UniProtKB-KW"/>
</dbReference>
<evidence type="ECO:0000256" key="3">
    <source>
        <dbReference type="ARBA" id="ARBA00022741"/>
    </source>
</evidence>
<gene>
    <name evidence="10" type="ordered locus">B488_03720</name>
</gene>
<dbReference type="PROSITE" id="PS50893">
    <property type="entry name" value="ABC_TRANSPORTER_2"/>
    <property type="match status" value="1"/>
</dbReference>
<evidence type="ECO:0000259" key="9">
    <source>
        <dbReference type="PROSITE" id="PS50929"/>
    </source>
</evidence>
<feature type="transmembrane region" description="Helical" evidence="7">
    <location>
        <begin position="55"/>
        <end position="75"/>
    </location>
</feature>
<keyword evidence="11" id="KW-1185">Reference proteome</keyword>
<keyword evidence="5 7" id="KW-1133">Transmembrane helix</keyword>
<feature type="transmembrane region" description="Helical" evidence="7">
    <location>
        <begin position="127"/>
        <end position="147"/>
    </location>
</feature>
<dbReference type="HOGENOM" id="CLU_000604_95_6_5"/>
<accession>L0EU34</accession>
<dbReference type="SUPFAM" id="SSF90123">
    <property type="entry name" value="ABC transporter transmembrane region"/>
    <property type="match status" value="1"/>
</dbReference>
<feature type="transmembrane region" description="Helical" evidence="7">
    <location>
        <begin position="153"/>
        <end position="171"/>
    </location>
</feature>
<evidence type="ECO:0000256" key="2">
    <source>
        <dbReference type="ARBA" id="ARBA00022692"/>
    </source>
</evidence>
<evidence type="ECO:0000256" key="1">
    <source>
        <dbReference type="ARBA" id="ARBA00004651"/>
    </source>
</evidence>
<evidence type="ECO:0000259" key="8">
    <source>
        <dbReference type="PROSITE" id="PS50893"/>
    </source>
</evidence>
<dbReference type="InterPro" id="IPR003439">
    <property type="entry name" value="ABC_transporter-like_ATP-bd"/>
</dbReference>
<dbReference type="GO" id="GO:0005886">
    <property type="term" value="C:plasma membrane"/>
    <property type="evidence" value="ECO:0007669"/>
    <property type="project" value="UniProtKB-SubCell"/>
</dbReference>
<evidence type="ECO:0000256" key="6">
    <source>
        <dbReference type="ARBA" id="ARBA00023136"/>
    </source>
</evidence>
<keyword evidence="2 7" id="KW-0812">Transmembrane</keyword>
<dbReference type="AlphaFoldDB" id="L0EU34"/>